<dbReference type="AlphaFoldDB" id="A0ABD2BW55"/>
<sequence length="166" mass="19691">MGKTRSFLRTAYNLEDNMTKILIGMRLKEKALEWFHSKPEFIEMTSNNLLVALKGIFYHRQNRIGFTSKESLLAAFEKITVRDKNSILTNSDPKSREKFNRRKYKSDKYDKYDRHEKDVKTVTGEKKESSDIRKTMKRCYNCVMREEELIRIGTPKLIDKKVRSVV</sequence>
<dbReference type="EMBL" id="JAUDFV010000039">
    <property type="protein sequence ID" value="KAL2737012.1"/>
    <property type="molecule type" value="Genomic_DNA"/>
</dbReference>
<proteinExistence type="predicted"/>
<gene>
    <name evidence="1" type="ORF">V1478_002265</name>
</gene>
<keyword evidence="2" id="KW-1185">Reference proteome</keyword>
<accession>A0ABD2BW55</accession>
<reference evidence="1 2" key="1">
    <citation type="journal article" date="2024" name="Ann. Entomol. Soc. Am.">
        <title>Genomic analyses of the southern and eastern yellowjacket wasps (Hymenoptera: Vespidae) reveal evolutionary signatures of social life.</title>
        <authorList>
            <person name="Catto M.A."/>
            <person name="Caine P.B."/>
            <person name="Orr S.E."/>
            <person name="Hunt B.G."/>
            <person name="Goodisman M.A.D."/>
        </authorList>
    </citation>
    <scope>NUCLEOTIDE SEQUENCE [LARGE SCALE GENOMIC DNA]</scope>
    <source>
        <strain evidence="1">233</strain>
        <tissue evidence="1">Head and thorax</tissue>
    </source>
</reference>
<organism evidence="1 2">
    <name type="scientific">Vespula squamosa</name>
    <name type="common">Southern yellow jacket</name>
    <name type="synonym">Wasp</name>
    <dbReference type="NCBI Taxonomy" id="30214"/>
    <lineage>
        <taxon>Eukaryota</taxon>
        <taxon>Metazoa</taxon>
        <taxon>Ecdysozoa</taxon>
        <taxon>Arthropoda</taxon>
        <taxon>Hexapoda</taxon>
        <taxon>Insecta</taxon>
        <taxon>Pterygota</taxon>
        <taxon>Neoptera</taxon>
        <taxon>Endopterygota</taxon>
        <taxon>Hymenoptera</taxon>
        <taxon>Apocrita</taxon>
        <taxon>Aculeata</taxon>
        <taxon>Vespoidea</taxon>
        <taxon>Vespidae</taxon>
        <taxon>Vespinae</taxon>
        <taxon>Vespula</taxon>
    </lineage>
</organism>
<evidence type="ECO:0000313" key="2">
    <source>
        <dbReference type="Proteomes" id="UP001607302"/>
    </source>
</evidence>
<evidence type="ECO:0000313" key="1">
    <source>
        <dbReference type="EMBL" id="KAL2737012.1"/>
    </source>
</evidence>
<name>A0ABD2BW55_VESSQ</name>
<protein>
    <submittedName>
        <fullName evidence="1">Protein THO1</fullName>
    </submittedName>
</protein>
<comment type="caution">
    <text evidence="1">The sequence shown here is derived from an EMBL/GenBank/DDBJ whole genome shotgun (WGS) entry which is preliminary data.</text>
</comment>
<dbReference type="Proteomes" id="UP001607302">
    <property type="component" value="Unassembled WGS sequence"/>
</dbReference>